<evidence type="ECO:0000313" key="2">
    <source>
        <dbReference type="EMBL" id="PZE21874.1"/>
    </source>
</evidence>
<dbReference type="OrthoDB" id="573482at2"/>
<dbReference type="InterPro" id="IPR009078">
    <property type="entry name" value="Ferritin-like_SF"/>
</dbReference>
<dbReference type="RefSeq" id="WP_089199016.1">
    <property type="nucleotide sequence ID" value="NZ_NHRJ02000002.1"/>
</dbReference>
<comment type="caution">
    <text evidence="2">The sequence shown here is derived from an EMBL/GenBank/DDBJ whole genome shotgun (WGS) entry which is preliminary data.</text>
</comment>
<keyword evidence="3" id="KW-1185">Reference proteome</keyword>
<protein>
    <submittedName>
        <fullName evidence="2">Ferritin-like domain-containing protein</fullName>
    </submittedName>
</protein>
<dbReference type="InterPro" id="IPR003251">
    <property type="entry name" value="Rr_diiron-bd_dom"/>
</dbReference>
<dbReference type="EMBL" id="NHRJ02000002">
    <property type="protein sequence ID" value="PZE21874.1"/>
    <property type="molecule type" value="Genomic_DNA"/>
</dbReference>
<dbReference type="GO" id="GO:0046872">
    <property type="term" value="F:metal ion binding"/>
    <property type="evidence" value="ECO:0007669"/>
    <property type="project" value="InterPro"/>
</dbReference>
<dbReference type="Gene3D" id="1.20.5.420">
    <property type="entry name" value="Immunoglobulin FC, subunit C"/>
    <property type="match status" value="1"/>
</dbReference>
<accession>A0A2W1ND51</accession>
<name>A0A2W1ND51_PAEXE</name>
<organism evidence="2 3">
    <name type="scientific">Paenibacillus xerothermodurans</name>
    <dbReference type="NCBI Taxonomy" id="1977292"/>
    <lineage>
        <taxon>Bacteria</taxon>
        <taxon>Bacillati</taxon>
        <taxon>Bacillota</taxon>
        <taxon>Bacilli</taxon>
        <taxon>Bacillales</taxon>
        <taxon>Paenibacillaceae</taxon>
        <taxon>Paenibacillus</taxon>
    </lineage>
</organism>
<dbReference type="Gene3D" id="6.10.140.1960">
    <property type="match status" value="1"/>
</dbReference>
<dbReference type="GO" id="GO:0016491">
    <property type="term" value="F:oxidoreductase activity"/>
    <property type="evidence" value="ECO:0007669"/>
    <property type="project" value="InterPro"/>
</dbReference>
<reference evidence="2" key="1">
    <citation type="submission" date="2018-06" db="EMBL/GenBank/DDBJ databases">
        <title>Paenibacillus xerothermodurans sp. nov. an extremely dry heat resistant spore forming bacterium isolated from the soil of Cape Canaveral, Florida.</title>
        <authorList>
            <person name="Seuylemezian A."/>
            <person name="Kaur N."/>
            <person name="Patil P."/>
            <person name="Patil P."/>
            <person name="Mayilraj S."/>
            <person name="Vaishampayan P."/>
        </authorList>
    </citation>
    <scope>NUCLEOTIDE SEQUENCE [LARGE SCALE GENOMIC DNA]</scope>
    <source>
        <strain evidence="2">ATCC 27380</strain>
    </source>
</reference>
<dbReference type="AlphaFoldDB" id="A0A2W1ND51"/>
<dbReference type="SUPFAM" id="SSF47240">
    <property type="entry name" value="Ferritin-like"/>
    <property type="match status" value="1"/>
</dbReference>
<sequence length="144" mass="16626">MYDNNLFSAHTSANMHLIADIAKAINGEYSAIFCYAQLAKSAPNEEARNQILEIRDDEINHYKSFSQIYASLTGRQPTPQIIEQCEAHYEAGLRAAFKDEQMTTDFYLDIADRTNQPYIRETFRRASADEQNHAVWFLYYLTAN</sequence>
<proteinExistence type="predicted"/>
<feature type="domain" description="Rubrerythrin diiron-binding" evidence="1">
    <location>
        <begin position="93"/>
        <end position="140"/>
    </location>
</feature>
<dbReference type="CDD" id="cd00657">
    <property type="entry name" value="Ferritin_like"/>
    <property type="match status" value="1"/>
</dbReference>
<evidence type="ECO:0000259" key="1">
    <source>
        <dbReference type="Pfam" id="PF02915"/>
    </source>
</evidence>
<dbReference type="Pfam" id="PF02915">
    <property type="entry name" value="Rubrerythrin"/>
    <property type="match status" value="1"/>
</dbReference>
<evidence type="ECO:0000313" key="3">
    <source>
        <dbReference type="Proteomes" id="UP000214746"/>
    </source>
</evidence>
<dbReference type="Proteomes" id="UP000214746">
    <property type="component" value="Unassembled WGS sequence"/>
</dbReference>
<gene>
    <name evidence="2" type="ORF">CBW46_005575</name>
</gene>